<dbReference type="GO" id="GO:0051123">
    <property type="term" value="P:RNA polymerase II preinitiation complex assembly"/>
    <property type="evidence" value="ECO:0007669"/>
    <property type="project" value="TreeGrafter"/>
</dbReference>
<organism evidence="8 9">
    <name type="scientific">Anaeromyces robustus</name>
    <dbReference type="NCBI Taxonomy" id="1754192"/>
    <lineage>
        <taxon>Eukaryota</taxon>
        <taxon>Fungi</taxon>
        <taxon>Fungi incertae sedis</taxon>
        <taxon>Chytridiomycota</taxon>
        <taxon>Chytridiomycota incertae sedis</taxon>
        <taxon>Neocallimastigomycetes</taxon>
        <taxon>Neocallimastigales</taxon>
        <taxon>Neocallimastigaceae</taxon>
        <taxon>Anaeromyces</taxon>
    </lineage>
</organism>
<accession>A0A1Y1WQE8</accession>
<comment type="subcellular location">
    <subcellularLocation>
        <location evidence="1">Nucleus</location>
    </subcellularLocation>
</comment>
<dbReference type="InterPro" id="IPR009072">
    <property type="entry name" value="Histone-fold"/>
</dbReference>
<gene>
    <name evidence="8" type="ORF">BCR32DRAFT_237117</name>
</gene>
<comment type="similarity">
    <text evidence="2">Belongs to the TAF12 family.</text>
</comment>
<feature type="region of interest" description="Disordered" evidence="6">
    <location>
        <begin position="489"/>
        <end position="556"/>
    </location>
</feature>
<keyword evidence="4" id="KW-0804">Transcription</keyword>
<evidence type="ECO:0000313" key="9">
    <source>
        <dbReference type="Proteomes" id="UP000193944"/>
    </source>
</evidence>
<dbReference type="GO" id="GO:0000124">
    <property type="term" value="C:SAGA complex"/>
    <property type="evidence" value="ECO:0007669"/>
    <property type="project" value="InterPro"/>
</dbReference>
<feature type="compositionally biased region" description="Low complexity" evidence="6">
    <location>
        <begin position="508"/>
        <end position="537"/>
    </location>
</feature>
<dbReference type="Gene3D" id="1.10.20.10">
    <property type="entry name" value="Histone, subunit A"/>
    <property type="match status" value="1"/>
</dbReference>
<evidence type="ECO:0000259" key="7">
    <source>
        <dbReference type="Pfam" id="PF03847"/>
    </source>
</evidence>
<evidence type="ECO:0000256" key="5">
    <source>
        <dbReference type="ARBA" id="ARBA00023242"/>
    </source>
</evidence>
<feature type="compositionally biased region" description="Low complexity" evidence="6">
    <location>
        <begin position="194"/>
        <end position="237"/>
    </location>
</feature>
<evidence type="ECO:0000256" key="1">
    <source>
        <dbReference type="ARBA" id="ARBA00004123"/>
    </source>
</evidence>
<name>A0A1Y1WQE8_9FUNG</name>
<feature type="compositionally biased region" description="Polar residues" evidence="6">
    <location>
        <begin position="1"/>
        <end position="47"/>
    </location>
</feature>
<dbReference type="GO" id="GO:0046982">
    <property type="term" value="F:protein heterodimerization activity"/>
    <property type="evidence" value="ECO:0007669"/>
    <property type="project" value="InterPro"/>
</dbReference>
<feature type="compositionally biased region" description="Low complexity" evidence="6">
    <location>
        <begin position="159"/>
        <end position="179"/>
    </location>
</feature>
<dbReference type="InterPro" id="IPR037794">
    <property type="entry name" value="TAF12"/>
</dbReference>
<feature type="compositionally biased region" description="Polar residues" evidence="6">
    <location>
        <begin position="180"/>
        <end position="193"/>
    </location>
</feature>
<evidence type="ECO:0000256" key="6">
    <source>
        <dbReference type="SAM" id="MobiDB-lite"/>
    </source>
</evidence>
<dbReference type="GO" id="GO:0003677">
    <property type="term" value="F:DNA binding"/>
    <property type="evidence" value="ECO:0007669"/>
    <property type="project" value="TreeGrafter"/>
</dbReference>
<feature type="region of interest" description="Disordered" evidence="6">
    <location>
        <begin position="159"/>
        <end position="237"/>
    </location>
</feature>
<dbReference type="STRING" id="1754192.A0A1Y1WQE8"/>
<dbReference type="EMBL" id="MCFG01000338">
    <property type="protein sequence ID" value="ORX75761.1"/>
    <property type="molecule type" value="Genomic_DNA"/>
</dbReference>
<evidence type="ECO:0000256" key="3">
    <source>
        <dbReference type="ARBA" id="ARBA00023015"/>
    </source>
</evidence>
<feature type="compositionally biased region" description="Basic and acidic residues" evidence="6">
    <location>
        <begin position="490"/>
        <end position="499"/>
    </location>
</feature>
<feature type="compositionally biased region" description="Basic and acidic residues" evidence="6">
    <location>
        <begin position="538"/>
        <end position="556"/>
    </location>
</feature>
<evidence type="ECO:0000256" key="4">
    <source>
        <dbReference type="ARBA" id="ARBA00023163"/>
    </source>
</evidence>
<sequence>MSDQNGSNHSRQSIPQIPMPQYNQVSNVFSQLGQNNQPFPLSSQQFPSMGRQPPNSRVPPRPQLNRQRLNPNAPQWPLRTSFPFVGQPNQLLMQPSFQFSPDVMNNSPQLMLLNQQRNNLAALYFQQMAQAQNTAIAAAAAAAANQNASPIVRPLSSYPSASNLSSTSSNSPVNKDSSLTKQNSHSSLVNSPDSNTNTSSVTTSIPPTTSTTNTTTTASTTTLAASTTTTTTANTTANATPPLAAAVPAAPITPQNLLAAAVASTAAAAAVKPPNPVEVALAASNAVAANNIASPVFQQKLIPITQHKRKTLPIANTPPIVTPQINTAATFLQQRSGLINPANPLLRPVVDPHLLVPTTTSHIPPQEFDNGIDDTVLLTKRRIQELVSRIDPNERLDNDVEELIMEITQQFVKEVTEFSCKLAKHRKSDLLEAKDLVLGLNMKHNIQVPGFVDSIKPINKKITTQRHQQKVLMIRKAIRDKSLGIRKTVSFKDHSEGKKYNKHKESKNNNNNNNNDNNNNNNNNTNNTNNNDSSANNENKKPNNEKTENANIKTEN</sequence>
<feature type="region of interest" description="Disordered" evidence="6">
    <location>
        <begin position="1"/>
        <end position="75"/>
    </location>
</feature>
<dbReference type="Pfam" id="PF03847">
    <property type="entry name" value="TFIID_20kDa"/>
    <property type="match status" value="1"/>
</dbReference>
<evidence type="ECO:0000313" key="8">
    <source>
        <dbReference type="EMBL" id="ORX75761.1"/>
    </source>
</evidence>
<dbReference type="InterPro" id="IPR003228">
    <property type="entry name" value="TFIID_TAF12_dom"/>
</dbReference>
<protein>
    <recommendedName>
        <fullName evidence="7">Transcription initiation factor TFIID subunit 12 domain-containing protein</fullName>
    </recommendedName>
</protein>
<reference evidence="8 9" key="1">
    <citation type="submission" date="2016-08" db="EMBL/GenBank/DDBJ databases">
        <title>A Parts List for Fungal Cellulosomes Revealed by Comparative Genomics.</title>
        <authorList>
            <consortium name="DOE Joint Genome Institute"/>
            <person name="Haitjema C.H."/>
            <person name="Gilmore S.P."/>
            <person name="Henske J.K."/>
            <person name="Solomon K.V."/>
            <person name="De Groot R."/>
            <person name="Kuo A."/>
            <person name="Mondo S.J."/>
            <person name="Salamov A.A."/>
            <person name="Labutti K."/>
            <person name="Zhao Z."/>
            <person name="Chiniquy J."/>
            <person name="Barry K."/>
            <person name="Brewer H.M."/>
            <person name="Purvine S.O."/>
            <person name="Wright A.T."/>
            <person name="Boxma B."/>
            <person name="Van Alen T."/>
            <person name="Hackstein J.H."/>
            <person name="Baker S.E."/>
            <person name="Grigoriev I.V."/>
            <person name="O'Malley M.A."/>
        </authorList>
    </citation>
    <scope>NUCLEOTIDE SEQUENCE [LARGE SCALE GENOMIC DNA]</scope>
    <source>
        <strain evidence="8 9">S4</strain>
    </source>
</reference>
<keyword evidence="5" id="KW-0539">Nucleus</keyword>
<dbReference type="SUPFAM" id="SSF47113">
    <property type="entry name" value="Histone-fold"/>
    <property type="match status" value="1"/>
</dbReference>
<proteinExistence type="inferred from homology"/>
<dbReference type="Proteomes" id="UP000193944">
    <property type="component" value="Unassembled WGS sequence"/>
</dbReference>
<feature type="domain" description="Transcription initiation factor TFIID subunit 12" evidence="7">
    <location>
        <begin position="379"/>
        <end position="446"/>
    </location>
</feature>
<keyword evidence="9" id="KW-1185">Reference proteome</keyword>
<dbReference type="GO" id="GO:0005669">
    <property type="term" value="C:transcription factor TFIID complex"/>
    <property type="evidence" value="ECO:0007669"/>
    <property type="project" value="InterPro"/>
</dbReference>
<reference evidence="8 9" key="2">
    <citation type="submission" date="2016-08" db="EMBL/GenBank/DDBJ databases">
        <title>Pervasive Adenine N6-methylation of Active Genes in Fungi.</title>
        <authorList>
            <consortium name="DOE Joint Genome Institute"/>
            <person name="Mondo S.J."/>
            <person name="Dannebaum R.O."/>
            <person name="Kuo R.C."/>
            <person name="Labutti K."/>
            <person name="Haridas S."/>
            <person name="Kuo A."/>
            <person name="Salamov A."/>
            <person name="Ahrendt S.R."/>
            <person name="Lipzen A."/>
            <person name="Sullivan W."/>
            <person name="Andreopoulos W.B."/>
            <person name="Clum A."/>
            <person name="Lindquist E."/>
            <person name="Daum C."/>
            <person name="Ramamoorthy G.K."/>
            <person name="Gryganskyi A."/>
            <person name="Culley D."/>
            <person name="Magnuson J.K."/>
            <person name="James T.Y."/>
            <person name="O'Malley M.A."/>
            <person name="Stajich J.E."/>
            <person name="Spatafora J.W."/>
            <person name="Visel A."/>
            <person name="Grigoriev I.V."/>
        </authorList>
    </citation>
    <scope>NUCLEOTIDE SEQUENCE [LARGE SCALE GENOMIC DNA]</scope>
    <source>
        <strain evidence="8 9">S4</strain>
    </source>
</reference>
<keyword evidence="3" id="KW-0805">Transcription regulation</keyword>
<feature type="compositionally biased region" description="Polar residues" evidence="6">
    <location>
        <begin position="64"/>
        <end position="73"/>
    </location>
</feature>
<dbReference type="OrthoDB" id="2193432at2759"/>
<dbReference type="GO" id="GO:0017025">
    <property type="term" value="F:TBP-class protein binding"/>
    <property type="evidence" value="ECO:0007669"/>
    <property type="project" value="TreeGrafter"/>
</dbReference>
<dbReference type="AlphaFoldDB" id="A0A1Y1WQE8"/>
<dbReference type="PANTHER" id="PTHR12264">
    <property type="entry name" value="TRANSCRIPTION INITIATION FACTOR TFIID SUBUNIT 12"/>
    <property type="match status" value="1"/>
</dbReference>
<dbReference type="PANTHER" id="PTHR12264:SF21">
    <property type="entry name" value="TRANSCRIPTION INITIATION FACTOR TFIID SUBUNIT 12"/>
    <property type="match status" value="1"/>
</dbReference>
<comment type="caution">
    <text evidence="8">The sequence shown here is derived from an EMBL/GenBank/DDBJ whole genome shotgun (WGS) entry which is preliminary data.</text>
</comment>
<dbReference type="CDD" id="cd07981">
    <property type="entry name" value="HFD_TAF12"/>
    <property type="match status" value="1"/>
</dbReference>
<evidence type="ECO:0000256" key="2">
    <source>
        <dbReference type="ARBA" id="ARBA00007530"/>
    </source>
</evidence>